<keyword evidence="2" id="KW-1185">Reference proteome</keyword>
<accession>A0A504Z1Y9</accession>
<dbReference type="Proteomes" id="UP000316759">
    <property type="component" value="Unassembled WGS sequence"/>
</dbReference>
<comment type="caution">
    <text evidence="1">The sequence shown here is derived from an EMBL/GenBank/DDBJ whole genome shotgun (WGS) entry which is preliminary data.</text>
</comment>
<evidence type="ECO:0000313" key="2">
    <source>
        <dbReference type="Proteomes" id="UP000316759"/>
    </source>
</evidence>
<dbReference type="EMBL" id="SUNJ01001468">
    <property type="protein sequence ID" value="TPP66725.1"/>
    <property type="molecule type" value="Genomic_DNA"/>
</dbReference>
<gene>
    <name evidence="1" type="ORF">FGIG_11162</name>
</gene>
<protein>
    <submittedName>
        <fullName evidence="1">Uncharacterized protein</fullName>
    </submittedName>
</protein>
<evidence type="ECO:0000313" key="1">
    <source>
        <dbReference type="EMBL" id="TPP66725.1"/>
    </source>
</evidence>
<dbReference type="AlphaFoldDB" id="A0A504Z1Y9"/>
<proteinExistence type="predicted"/>
<reference evidence="1 2" key="1">
    <citation type="submission" date="2019-04" db="EMBL/GenBank/DDBJ databases">
        <title>Annotation for the trematode Fasciola gigantica.</title>
        <authorList>
            <person name="Choi Y.-J."/>
        </authorList>
    </citation>
    <scope>NUCLEOTIDE SEQUENCE [LARGE SCALE GENOMIC DNA]</scope>
    <source>
        <strain evidence="1">Uganda_cow_1</strain>
    </source>
</reference>
<sequence>MLEGGCLPEGMPVYELHEICHAGNVPGYIILVNPVALTSDDCTIKVTLSQRVRRESPILSPNSPGDVMALCHSSQDPSILTSRRRSTEDATLSKVASPITTLLARTPVSRQHFPAYAKEWQGSFLIINYYDHQTTLKVIYRT</sequence>
<name>A0A504Z1Y9_FASGI</name>
<organism evidence="1 2">
    <name type="scientific">Fasciola gigantica</name>
    <name type="common">Giant liver fluke</name>
    <dbReference type="NCBI Taxonomy" id="46835"/>
    <lineage>
        <taxon>Eukaryota</taxon>
        <taxon>Metazoa</taxon>
        <taxon>Spiralia</taxon>
        <taxon>Lophotrochozoa</taxon>
        <taxon>Platyhelminthes</taxon>
        <taxon>Trematoda</taxon>
        <taxon>Digenea</taxon>
        <taxon>Plagiorchiida</taxon>
        <taxon>Echinostomata</taxon>
        <taxon>Echinostomatoidea</taxon>
        <taxon>Fasciolidae</taxon>
        <taxon>Fasciola</taxon>
    </lineage>
</organism>